<feature type="transmembrane region" description="Helical" evidence="1">
    <location>
        <begin position="151"/>
        <end position="170"/>
    </location>
</feature>
<comment type="caution">
    <text evidence="2">The sequence shown here is derived from an EMBL/GenBank/DDBJ whole genome shotgun (WGS) entry which is preliminary data.</text>
</comment>
<sequence length="378" mass="42388">MPDDPQRSRLLALLLNMVPGLGFFYWNRKAAGFLYMLLFFGGIAGGLLLFAISSDDTFILLTMLGAVAVWGISMLHLLLRLLSSQNAYYPPAGYPYGPPGEGGGAYPGTFPDYEQHIPQPVSRKSEKLNTILLSFIPGLGHLYMGLMQRGLSFLITFFGIGVVTFFAAVITGTESFLVFLGILPVIWLYCVFDALRYIEHRQAGDILGDRTLFEEFELGRVGGRRSKVLAMILSAFPGAGQMYLGLQKRGLQLMLLFVGGIYILDVLRLSVFLFLIPVIWFYSFFDGLQQASRYEREPLEDRPILEMFAQHQKLLGLILLCMGVYFVMMNMVVPFIDVRLPELRLQERIDTHLRTVIVSLVLIGGGTKLLMGSRRRAS</sequence>
<gene>
    <name evidence="2" type="ORF">ACE41H_01075</name>
</gene>
<feature type="transmembrane region" description="Helical" evidence="1">
    <location>
        <begin position="176"/>
        <end position="195"/>
    </location>
</feature>
<evidence type="ECO:0000313" key="2">
    <source>
        <dbReference type="EMBL" id="MFB5265382.1"/>
    </source>
</evidence>
<evidence type="ECO:0000313" key="3">
    <source>
        <dbReference type="Proteomes" id="UP001580346"/>
    </source>
</evidence>
<feature type="transmembrane region" description="Helical" evidence="1">
    <location>
        <begin position="353"/>
        <end position="371"/>
    </location>
</feature>
<keyword evidence="1" id="KW-0472">Membrane</keyword>
<keyword evidence="1" id="KW-0812">Transmembrane</keyword>
<dbReference type="RefSeq" id="WP_375352680.1">
    <property type="nucleotide sequence ID" value="NZ_JBHHMI010000001.1"/>
</dbReference>
<dbReference type="EMBL" id="JBHHMI010000001">
    <property type="protein sequence ID" value="MFB5265382.1"/>
    <property type="molecule type" value="Genomic_DNA"/>
</dbReference>
<dbReference type="Proteomes" id="UP001580346">
    <property type="component" value="Unassembled WGS sequence"/>
</dbReference>
<keyword evidence="1" id="KW-1133">Transmembrane helix</keyword>
<name>A0ABV5AMI3_9BACL</name>
<organism evidence="2 3">
    <name type="scientific">Paenibacillus enshidis</name>
    <dbReference type="NCBI Taxonomy" id="1458439"/>
    <lineage>
        <taxon>Bacteria</taxon>
        <taxon>Bacillati</taxon>
        <taxon>Bacillota</taxon>
        <taxon>Bacilli</taxon>
        <taxon>Bacillales</taxon>
        <taxon>Paenibacillaceae</taxon>
        <taxon>Paenibacillus</taxon>
    </lineage>
</organism>
<proteinExistence type="predicted"/>
<keyword evidence="3" id="KW-1185">Reference proteome</keyword>
<feature type="transmembrane region" description="Helical" evidence="1">
    <location>
        <begin position="58"/>
        <end position="79"/>
    </location>
</feature>
<feature type="transmembrane region" description="Helical" evidence="1">
    <location>
        <begin position="6"/>
        <end position="26"/>
    </location>
</feature>
<accession>A0ABV5AMI3</accession>
<feature type="transmembrane region" description="Helical" evidence="1">
    <location>
        <begin position="266"/>
        <end position="285"/>
    </location>
</feature>
<reference evidence="2 3" key="1">
    <citation type="submission" date="2024-09" db="EMBL/GenBank/DDBJ databases">
        <title>Paenibacillus zeirhizospherea sp. nov., isolated from surface of the maize (Zea mays) roots in a horticulture field, Hungary.</title>
        <authorList>
            <person name="Marton D."/>
            <person name="Farkas M."/>
            <person name="Bedics A."/>
            <person name="Toth E."/>
            <person name="Tancsics A."/>
            <person name="Boka K."/>
            <person name="Maroti G."/>
            <person name="Kriszt B."/>
            <person name="Cserhati M."/>
        </authorList>
    </citation>
    <scope>NUCLEOTIDE SEQUENCE [LARGE SCALE GENOMIC DNA]</scope>
    <source>
        <strain evidence="2 3">KCTC 33519</strain>
    </source>
</reference>
<protein>
    <recommendedName>
        <fullName evidence="4">Multi-tm2 domain protein</fullName>
    </recommendedName>
</protein>
<feature type="transmembrane region" description="Helical" evidence="1">
    <location>
        <begin position="314"/>
        <end position="333"/>
    </location>
</feature>
<feature type="transmembrane region" description="Helical" evidence="1">
    <location>
        <begin position="228"/>
        <end position="246"/>
    </location>
</feature>
<evidence type="ECO:0008006" key="4">
    <source>
        <dbReference type="Google" id="ProtNLM"/>
    </source>
</evidence>
<evidence type="ECO:0000256" key="1">
    <source>
        <dbReference type="SAM" id="Phobius"/>
    </source>
</evidence>
<feature type="transmembrane region" description="Helical" evidence="1">
    <location>
        <begin position="33"/>
        <end position="52"/>
    </location>
</feature>